<evidence type="ECO:0000256" key="2">
    <source>
        <dbReference type="ARBA" id="ARBA00022448"/>
    </source>
</evidence>
<keyword evidence="5 7" id="KW-0472">Membrane</keyword>
<organism evidence="9 10">
    <name type="scientific">Cercophora newfieldiana</name>
    <dbReference type="NCBI Taxonomy" id="92897"/>
    <lineage>
        <taxon>Eukaryota</taxon>
        <taxon>Fungi</taxon>
        <taxon>Dikarya</taxon>
        <taxon>Ascomycota</taxon>
        <taxon>Pezizomycotina</taxon>
        <taxon>Sordariomycetes</taxon>
        <taxon>Sordariomycetidae</taxon>
        <taxon>Sordariales</taxon>
        <taxon>Lasiosphaeriaceae</taxon>
        <taxon>Cercophora</taxon>
    </lineage>
</organism>
<feature type="transmembrane region" description="Helical" evidence="7">
    <location>
        <begin position="343"/>
        <end position="365"/>
    </location>
</feature>
<dbReference type="GO" id="GO:0016020">
    <property type="term" value="C:membrane"/>
    <property type="evidence" value="ECO:0007669"/>
    <property type="project" value="UniProtKB-SubCell"/>
</dbReference>
<dbReference type="GO" id="GO:0022857">
    <property type="term" value="F:transmembrane transporter activity"/>
    <property type="evidence" value="ECO:0007669"/>
    <property type="project" value="InterPro"/>
</dbReference>
<keyword evidence="4 7" id="KW-1133">Transmembrane helix</keyword>
<dbReference type="AlphaFoldDB" id="A0AA39YCJ4"/>
<evidence type="ECO:0000256" key="3">
    <source>
        <dbReference type="ARBA" id="ARBA00022692"/>
    </source>
</evidence>
<protein>
    <submittedName>
        <fullName evidence="9">Major facilitator superfamily domain-containing protein</fullName>
    </submittedName>
</protein>
<dbReference type="InterPro" id="IPR020846">
    <property type="entry name" value="MFS_dom"/>
</dbReference>
<feature type="transmembrane region" description="Helical" evidence="7">
    <location>
        <begin position="434"/>
        <end position="455"/>
    </location>
</feature>
<feature type="transmembrane region" description="Helical" evidence="7">
    <location>
        <begin position="111"/>
        <end position="131"/>
    </location>
</feature>
<feature type="transmembrane region" description="Helical" evidence="7">
    <location>
        <begin position="278"/>
        <end position="297"/>
    </location>
</feature>
<evidence type="ECO:0000313" key="10">
    <source>
        <dbReference type="Proteomes" id="UP001174936"/>
    </source>
</evidence>
<comment type="caution">
    <text evidence="9">The sequence shown here is derived from an EMBL/GenBank/DDBJ whole genome shotgun (WGS) entry which is preliminary data.</text>
</comment>
<dbReference type="InterPro" id="IPR036259">
    <property type="entry name" value="MFS_trans_sf"/>
</dbReference>
<feature type="transmembrane region" description="Helical" evidence="7">
    <location>
        <begin position="403"/>
        <end position="422"/>
    </location>
</feature>
<feature type="transmembrane region" description="Helical" evidence="7">
    <location>
        <begin position="205"/>
        <end position="228"/>
    </location>
</feature>
<feature type="transmembrane region" description="Helical" evidence="7">
    <location>
        <begin position="173"/>
        <end position="193"/>
    </location>
</feature>
<dbReference type="PANTHER" id="PTHR43791:SF38">
    <property type="entry name" value="MAJOR FACILITATOR SUPERFAMILY (MFS) PROFILE DOMAIN-CONTAINING PROTEIN"/>
    <property type="match status" value="1"/>
</dbReference>
<reference evidence="9" key="1">
    <citation type="submission" date="2023-06" db="EMBL/GenBank/DDBJ databases">
        <title>Genome-scale phylogeny and comparative genomics of the fungal order Sordariales.</title>
        <authorList>
            <consortium name="Lawrence Berkeley National Laboratory"/>
            <person name="Hensen N."/>
            <person name="Bonometti L."/>
            <person name="Westerberg I."/>
            <person name="Brannstrom I.O."/>
            <person name="Guillou S."/>
            <person name="Cros-Aarteil S."/>
            <person name="Calhoun S."/>
            <person name="Haridas S."/>
            <person name="Kuo A."/>
            <person name="Mondo S."/>
            <person name="Pangilinan J."/>
            <person name="Riley R."/>
            <person name="Labutti K."/>
            <person name="Andreopoulos B."/>
            <person name="Lipzen A."/>
            <person name="Chen C."/>
            <person name="Yanf M."/>
            <person name="Daum C."/>
            <person name="Ng V."/>
            <person name="Clum A."/>
            <person name="Steindorff A."/>
            <person name="Ohm R."/>
            <person name="Martin F."/>
            <person name="Silar P."/>
            <person name="Natvig D."/>
            <person name="Lalanne C."/>
            <person name="Gautier V."/>
            <person name="Ament-Velasquez S.L."/>
            <person name="Kruys A."/>
            <person name="Hutchinson M.I."/>
            <person name="Powell A.J."/>
            <person name="Barry K."/>
            <person name="Miller A.N."/>
            <person name="Grigoriev I.V."/>
            <person name="Debuchy R."/>
            <person name="Gladieux P."/>
            <person name="Thoren M.H."/>
            <person name="Johannesson H."/>
        </authorList>
    </citation>
    <scope>NUCLEOTIDE SEQUENCE</scope>
    <source>
        <strain evidence="9">SMH2532-1</strain>
    </source>
</reference>
<dbReference type="Gene3D" id="1.20.1250.20">
    <property type="entry name" value="MFS general substrate transporter like domains"/>
    <property type="match status" value="2"/>
</dbReference>
<keyword evidence="3 7" id="KW-0812">Transmembrane</keyword>
<feature type="transmembrane region" description="Helical" evidence="7">
    <location>
        <begin position="41"/>
        <end position="58"/>
    </location>
</feature>
<accession>A0AA39YCJ4</accession>
<name>A0AA39YCJ4_9PEZI</name>
<feature type="region of interest" description="Disordered" evidence="6">
    <location>
        <begin position="1"/>
        <end position="29"/>
    </location>
</feature>
<proteinExistence type="predicted"/>
<gene>
    <name evidence="9" type="ORF">B0T16DRAFT_457185</name>
</gene>
<dbReference type="EMBL" id="JAULSV010000003">
    <property type="protein sequence ID" value="KAK0649809.1"/>
    <property type="molecule type" value="Genomic_DNA"/>
</dbReference>
<dbReference type="SUPFAM" id="SSF103473">
    <property type="entry name" value="MFS general substrate transporter"/>
    <property type="match status" value="1"/>
</dbReference>
<feature type="domain" description="Major facilitator superfamily (MFS) profile" evidence="8">
    <location>
        <begin position="45"/>
        <end position="459"/>
    </location>
</feature>
<feature type="compositionally biased region" description="Basic and acidic residues" evidence="6">
    <location>
        <begin position="1"/>
        <end position="13"/>
    </location>
</feature>
<evidence type="ECO:0000313" key="9">
    <source>
        <dbReference type="EMBL" id="KAK0649809.1"/>
    </source>
</evidence>
<comment type="subcellular location">
    <subcellularLocation>
        <location evidence="1">Membrane</location>
        <topology evidence="1">Multi-pass membrane protein</topology>
    </subcellularLocation>
</comment>
<dbReference type="PROSITE" id="PS50850">
    <property type="entry name" value="MFS"/>
    <property type="match status" value="1"/>
</dbReference>
<feature type="transmembrane region" description="Helical" evidence="7">
    <location>
        <begin position="371"/>
        <end position="391"/>
    </location>
</feature>
<evidence type="ECO:0000256" key="5">
    <source>
        <dbReference type="ARBA" id="ARBA00023136"/>
    </source>
</evidence>
<feature type="transmembrane region" description="Helical" evidence="7">
    <location>
        <begin position="317"/>
        <end position="336"/>
    </location>
</feature>
<feature type="transmembrane region" description="Helical" evidence="7">
    <location>
        <begin position="82"/>
        <end position="104"/>
    </location>
</feature>
<sequence>MAESEKARSHHGAEVQTIDKAPSNTAPDWTPEAERKLVRKIDLYLLPMLWLMNLLSWMDRANLGNANIAGLTSDLQLSSNQFSLAIITYYFGYLAAAPPSMVLLSRLCPSLYIPLLVFLWGIVTSSVAAIATYPQLLVLRLLLGILEAGLTPGVTFIFSCWYLPSELGKRASIFMTSAQLGGAFGGIIAGGVMENLEGARGMRGWRWLFLVEGVVTCFVALVAGFVLLDYPGGGRRMTEEEKRIAVGRMERGRVERGGERRLGMGETVRRAGRNWRSWVVPVAFLLMNTTLVMAYFYPVVVKGLGYTSPIKAQYMTVPIWVVAFVFAMVSGFVGDYRPARRPFLIMGGFGLLTVMAIAVCSVYGFTERYVLLAFMTGGAWVGFSQCTAYLAELFASDHPQVRALCFGVVAAAAQIGNIYGAYLFPAENAPKHLLGFGMVAGTSGLCVFIFAFVYWKERREKARRQDTVTE</sequence>
<dbReference type="InterPro" id="IPR011701">
    <property type="entry name" value="MFS"/>
</dbReference>
<keyword evidence="2" id="KW-0813">Transport</keyword>
<keyword evidence="10" id="KW-1185">Reference proteome</keyword>
<evidence type="ECO:0000256" key="1">
    <source>
        <dbReference type="ARBA" id="ARBA00004141"/>
    </source>
</evidence>
<dbReference type="Proteomes" id="UP001174936">
    <property type="component" value="Unassembled WGS sequence"/>
</dbReference>
<evidence type="ECO:0000256" key="6">
    <source>
        <dbReference type="SAM" id="MobiDB-lite"/>
    </source>
</evidence>
<dbReference type="Pfam" id="PF07690">
    <property type="entry name" value="MFS_1"/>
    <property type="match status" value="1"/>
</dbReference>
<dbReference type="PANTHER" id="PTHR43791">
    <property type="entry name" value="PERMEASE-RELATED"/>
    <property type="match status" value="1"/>
</dbReference>
<evidence type="ECO:0000259" key="8">
    <source>
        <dbReference type="PROSITE" id="PS50850"/>
    </source>
</evidence>
<dbReference type="FunFam" id="1.20.1250.20:FF:000057">
    <property type="entry name" value="MFS general substrate transporter"/>
    <property type="match status" value="1"/>
</dbReference>
<feature type="transmembrane region" description="Helical" evidence="7">
    <location>
        <begin position="137"/>
        <end position="161"/>
    </location>
</feature>
<evidence type="ECO:0000256" key="7">
    <source>
        <dbReference type="SAM" id="Phobius"/>
    </source>
</evidence>
<evidence type="ECO:0000256" key="4">
    <source>
        <dbReference type="ARBA" id="ARBA00022989"/>
    </source>
</evidence>